<keyword evidence="2 5" id="KW-0808">Transferase</keyword>
<dbReference type="Proteomes" id="UP001561463">
    <property type="component" value="Unassembled WGS sequence"/>
</dbReference>
<name>A0ABV4A1T2_9ENTR</name>
<dbReference type="CDD" id="cd03349">
    <property type="entry name" value="LbH_XAT"/>
    <property type="match status" value="1"/>
</dbReference>
<dbReference type="Gene3D" id="2.160.10.10">
    <property type="entry name" value="Hexapeptide repeat proteins"/>
    <property type="match status" value="1"/>
</dbReference>
<proteinExistence type="inferred from homology"/>
<evidence type="ECO:0000256" key="4">
    <source>
        <dbReference type="ARBA" id="ARBA00023315"/>
    </source>
</evidence>
<dbReference type="PANTHER" id="PTHR43300">
    <property type="entry name" value="ACETYLTRANSFERASE"/>
    <property type="match status" value="1"/>
</dbReference>
<dbReference type="EC" id="2.3.1.-" evidence="5"/>
<keyword evidence="4 5" id="KW-0012">Acyltransferase</keyword>
<dbReference type="InterPro" id="IPR011004">
    <property type="entry name" value="Trimer_LpxA-like_sf"/>
</dbReference>
<organism evidence="5 6">
    <name type="scientific">Pseudenterobacter timonensis</name>
    <dbReference type="NCBI Taxonomy" id="1755099"/>
    <lineage>
        <taxon>Bacteria</taxon>
        <taxon>Pseudomonadati</taxon>
        <taxon>Pseudomonadota</taxon>
        <taxon>Gammaproteobacteria</taxon>
        <taxon>Enterobacterales</taxon>
        <taxon>Enterobacteriaceae</taxon>
        <taxon>Pseudenterobacter</taxon>
    </lineage>
</organism>
<sequence>MIKKIIHYYVRRLKGLKIGFGAAVVNSKITNKNWIGKNVSLTNTMLGKYTYISDESRIRDATIGAFCSIGRNVKIGLGFHPISYISTSPFLYRKSFLGIKGFSEKDLFIEQDYRATAIGNDVWIGDNVLVCGGCNIGDGVVIGAGSIITKDLAPYGIYAGVPAKLIKKRNDKYQLEEGQLESWWNHEESKIKKIVRNYNERS</sequence>
<dbReference type="EMBL" id="JBFZPZ010000001">
    <property type="protein sequence ID" value="MEX9251077.1"/>
    <property type="molecule type" value="Genomic_DNA"/>
</dbReference>
<evidence type="ECO:0000256" key="1">
    <source>
        <dbReference type="ARBA" id="ARBA00007274"/>
    </source>
</evidence>
<dbReference type="RefSeq" id="WP_369496483.1">
    <property type="nucleotide sequence ID" value="NZ_JBFZPZ010000001.1"/>
</dbReference>
<evidence type="ECO:0000256" key="3">
    <source>
        <dbReference type="ARBA" id="ARBA00022737"/>
    </source>
</evidence>
<dbReference type="InterPro" id="IPR050179">
    <property type="entry name" value="Trans_hexapeptide_repeat"/>
</dbReference>
<evidence type="ECO:0000256" key="2">
    <source>
        <dbReference type="ARBA" id="ARBA00022679"/>
    </source>
</evidence>
<comment type="similarity">
    <text evidence="1">Belongs to the transferase hexapeptide repeat family.</text>
</comment>
<dbReference type="GO" id="GO:0016746">
    <property type="term" value="F:acyltransferase activity"/>
    <property type="evidence" value="ECO:0007669"/>
    <property type="project" value="UniProtKB-KW"/>
</dbReference>
<evidence type="ECO:0000313" key="6">
    <source>
        <dbReference type="Proteomes" id="UP001561463"/>
    </source>
</evidence>
<keyword evidence="3" id="KW-0677">Repeat</keyword>
<dbReference type="InterPro" id="IPR018357">
    <property type="entry name" value="Hexapep_transf_CS"/>
</dbReference>
<protein>
    <submittedName>
        <fullName evidence="5">CatB-related O-acetyltransferase</fullName>
        <ecNumber evidence="5">2.3.1.-</ecNumber>
    </submittedName>
</protein>
<dbReference type="SUPFAM" id="SSF51161">
    <property type="entry name" value="Trimeric LpxA-like enzymes"/>
    <property type="match status" value="1"/>
</dbReference>
<dbReference type="Pfam" id="PF00132">
    <property type="entry name" value="Hexapep"/>
    <property type="match status" value="1"/>
</dbReference>
<dbReference type="PANTHER" id="PTHR43300:SF11">
    <property type="entry name" value="ACETYLTRANSFERASE RV3034C-RELATED"/>
    <property type="match status" value="1"/>
</dbReference>
<evidence type="ECO:0000313" key="5">
    <source>
        <dbReference type="EMBL" id="MEX9251077.1"/>
    </source>
</evidence>
<dbReference type="InterPro" id="IPR001451">
    <property type="entry name" value="Hexapep"/>
</dbReference>
<accession>A0ABV4A1T2</accession>
<keyword evidence="6" id="KW-1185">Reference proteome</keyword>
<dbReference type="PROSITE" id="PS00101">
    <property type="entry name" value="HEXAPEP_TRANSFERASES"/>
    <property type="match status" value="1"/>
</dbReference>
<gene>
    <name evidence="5" type="ORF">AB7Z85_00855</name>
</gene>
<reference evidence="5 6" key="1">
    <citation type="submission" date="2024-03" db="EMBL/GenBank/DDBJ databases">
        <title>Role of Flies in the Dissemination of Carbapenem-Resistant Enterobacteriaceae (CRE): An Epidemiological and Genomic Study in China.</title>
        <authorList>
            <person name="Chen K."/>
            <person name="Zhang R."/>
            <person name="Chen S."/>
        </authorList>
    </citation>
    <scope>NUCLEOTIDE SEQUENCE [LARGE SCALE GENOMIC DNA]</scope>
    <source>
        <strain evidence="6">fly-313</strain>
    </source>
</reference>
<comment type="caution">
    <text evidence="5">The sequence shown here is derived from an EMBL/GenBank/DDBJ whole genome shotgun (WGS) entry which is preliminary data.</text>
</comment>